<dbReference type="EMBL" id="JAHKNI010000001">
    <property type="protein sequence ID" value="MBU3060956.1"/>
    <property type="molecule type" value="Genomic_DNA"/>
</dbReference>
<comment type="caution">
    <text evidence="2">The sequence shown here is derived from an EMBL/GenBank/DDBJ whole genome shotgun (WGS) entry which is preliminary data.</text>
</comment>
<proteinExistence type="predicted"/>
<reference evidence="2 3" key="1">
    <citation type="submission" date="2021-06" db="EMBL/GenBank/DDBJ databases">
        <title>Actinomycetes sequencing.</title>
        <authorList>
            <person name="Shan Q."/>
        </authorList>
    </citation>
    <scope>NUCLEOTIDE SEQUENCE [LARGE SCALE GENOMIC DNA]</scope>
    <source>
        <strain evidence="2 3">NEAU-G5</strain>
    </source>
</reference>
<feature type="region of interest" description="Disordered" evidence="1">
    <location>
        <begin position="1"/>
        <end position="58"/>
    </location>
</feature>
<organism evidence="2 3">
    <name type="scientific">Nocardia albiluteola</name>
    <dbReference type="NCBI Taxonomy" id="2842303"/>
    <lineage>
        <taxon>Bacteria</taxon>
        <taxon>Bacillati</taxon>
        <taxon>Actinomycetota</taxon>
        <taxon>Actinomycetes</taxon>
        <taxon>Mycobacteriales</taxon>
        <taxon>Nocardiaceae</taxon>
        <taxon>Nocardia</taxon>
    </lineage>
</organism>
<accession>A0ABS6AUM7</accession>
<feature type="compositionally biased region" description="Basic and acidic residues" evidence="1">
    <location>
        <begin position="40"/>
        <end position="51"/>
    </location>
</feature>
<evidence type="ECO:0000256" key="1">
    <source>
        <dbReference type="SAM" id="MobiDB-lite"/>
    </source>
</evidence>
<name>A0ABS6AUM7_9NOCA</name>
<protein>
    <submittedName>
        <fullName evidence="2">Transcriptional regulator</fullName>
    </submittedName>
</protein>
<keyword evidence="3" id="KW-1185">Reference proteome</keyword>
<evidence type="ECO:0000313" key="2">
    <source>
        <dbReference type="EMBL" id="MBU3060956.1"/>
    </source>
</evidence>
<evidence type="ECO:0000313" key="3">
    <source>
        <dbReference type="Proteomes" id="UP000733379"/>
    </source>
</evidence>
<sequence length="87" mass="9663">MHPTTGNKMVPSLAESTVSHHLSQLRKAGHEATASLPPGRPRDRQTDDNDHLSLQFRTAPWSTPRFAVNWSQRKIRARNGSRPGGTP</sequence>
<gene>
    <name evidence="2" type="ORF">KO481_05385</name>
</gene>
<dbReference type="Proteomes" id="UP000733379">
    <property type="component" value="Unassembled WGS sequence"/>
</dbReference>